<organism evidence="8 9">
    <name type="scientific">Sandarakinorhabdus cyanobacteriorum</name>
    <dbReference type="NCBI Taxonomy" id="1981098"/>
    <lineage>
        <taxon>Bacteria</taxon>
        <taxon>Pseudomonadati</taxon>
        <taxon>Pseudomonadota</taxon>
        <taxon>Alphaproteobacteria</taxon>
        <taxon>Sphingomonadales</taxon>
        <taxon>Sphingosinicellaceae</taxon>
        <taxon>Sandarakinorhabdus</taxon>
    </lineage>
</organism>
<comment type="function">
    <text evidence="5 6">Cell division protein that is involved in the assembly of the Z ring. May serve as a membrane anchor for the Z ring.</text>
</comment>
<proteinExistence type="inferred from homology"/>
<keyword evidence="9" id="KW-1185">Reference proteome</keyword>
<dbReference type="InterPro" id="IPR003494">
    <property type="entry name" value="SHS2_FtsA"/>
</dbReference>
<dbReference type="CDD" id="cd24048">
    <property type="entry name" value="ASKHA_NBD_FtsA"/>
    <property type="match status" value="1"/>
</dbReference>
<keyword evidence="1 5" id="KW-1003">Cell membrane</keyword>
<evidence type="ECO:0000256" key="1">
    <source>
        <dbReference type="ARBA" id="ARBA00022475"/>
    </source>
</evidence>
<comment type="similarity">
    <text evidence="5 6">Belongs to the FtsA/MreB family.</text>
</comment>
<reference evidence="8 9" key="1">
    <citation type="submission" date="2017-07" db="EMBL/GenBank/DDBJ databases">
        <title>Sandarakinorhabdus cyanobacteriorum sp. nov., a novel bacterium isolated from cyanobacterial aggregates in a eutrophic lake.</title>
        <authorList>
            <person name="Cai H."/>
        </authorList>
    </citation>
    <scope>NUCLEOTIDE SEQUENCE [LARGE SCALE GENOMIC DNA]</scope>
    <source>
        <strain evidence="8 9">TH057</strain>
    </source>
</reference>
<evidence type="ECO:0000256" key="4">
    <source>
        <dbReference type="ARBA" id="ARBA00023306"/>
    </source>
</evidence>
<comment type="subcellular location">
    <subcellularLocation>
        <location evidence="5">Cell membrane</location>
        <topology evidence="5">Peripheral membrane protein</topology>
        <orientation evidence="5">Cytoplasmic side</orientation>
    </subcellularLocation>
    <text evidence="5">Localizes to the Z ring in an FtsZ-dependent manner. Targeted to the membrane through a conserved C-terminal amphipathic helix.</text>
</comment>
<dbReference type="EMBL" id="NOXT01000121">
    <property type="protein sequence ID" value="OYQ25708.1"/>
    <property type="molecule type" value="Genomic_DNA"/>
</dbReference>
<dbReference type="PANTHER" id="PTHR32432:SF4">
    <property type="entry name" value="CELL DIVISION PROTEIN FTSA"/>
    <property type="match status" value="1"/>
</dbReference>
<dbReference type="InterPro" id="IPR020823">
    <property type="entry name" value="Cell_div_FtsA"/>
</dbReference>
<feature type="domain" description="SHS2" evidence="7">
    <location>
        <begin position="20"/>
        <end position="206"/>
    </location>
</feature>
<dbReference type="AlphaFoldDB" id="A0A255Y918"/>
<comment type="subunit">
    <text evidence="5">Self-interacts. Interacts with FtsZ.</text>
</comment>
<dbReference type="InterPro" id="IPR043129">
    <property type="entry name" value="ATPase_NBD"/>
</dbReference>
<dbReference type="GO" id="GO:0009898">
    <property type="term" value="C:cytoplasmic side of plasma membrane"/>
    <property type="evidence" value="ECO:0007669"/>
    <property type="project" value="UniProtKB-UniRule"/>
</dbReference>
<evidence type="ECO:0000256" key="2">
    <source>
        <dbReference type="ARBA" id="ARBA00022618"/>
    </source>
</evidence>
<dbReference type="SMART" id="SM00842">
    <property type="entry name" value="FtsA"/>
    <property type="match status" value="1"/>
</dbReference>
<dbReference type="Pfam" id="PF02491">
    <property type="entry name" value="SHS2_FTSA"/>
    <property type="match status" value="1"/>
</dbReference>
<keyword evidence="3 5" id="KW-0472">Membrane</keyword>
<dbReference type="PIRSF" id="PIRSF003101">
    <property type="entry name" value="FtsA"/>
    <property type="match status" value="1"/>
</dbReference>
<evidence type="ECO:0000256" key="6">
    <source>
        <dbReference type="PIRNR" id="PIRNR003101"/>
    </source>
</evidence>
<dbReference type="Proteomes" id="UP000216991">
    <property type="component" value="Unassembled WGS sequence"/>
</dbReference>
<name>A0A255Y918_9SPHN</name>
<keyword evidence="4 5" id="KW-0131">Cell cycle</keyword>
<evidence type="ECO:0000256" key="3">
    <source>
        <dbReference type="ARBA" id="ARBA00023136"/>
    </source>
</evidence>
<dbReference type="InterPro" id="IPR050696">
    <property type="entry name" value="FtsA/MreB"/>
</dbReference>
<accession>A0A255Y918</accession>
<comment type="caution">
    <text evidence="8">The sequence shown here is derived from an EMBL/GenBank/DDBJ whole genome shotgun (WGS) entry which is preliminary data.</text>
</comment>
<dbReference type="Gene3D" id="3.30.420.40">
    <property type="match status" value="2"/>
</dbReference>
<dbReference type="SUPFAM" id="SSF53067">
    <property type="entry name" value="Actin-like ATPase domain"/>
    <property type="match status" value="2"/>
</dbReference>
<evidence type="ECO:0000313" key="9">
    <source>
        <dbReference type="Proteomes" id="UP000216991"/>
    </source>
</evidence>
<sequence length="426" mass="43736">MPPRIPLPTALGRSQAERTVAVLDVGTSKVAALIALVGGEGEPRVIGSGQKPCTGLRRATVTDFDKTEMAIRGAMDQAERAAGIQVESVVASFAAGNLSSSMASTEIDIAGASITPTDMVTLRQAGRAAIDPKGRSIIHALPALYVLDGLPGVESPLGLHADRLGMDIHVVAADTPAILNFGRAVGQAHLGVSSLVATPLAAGLAVLDAEERDIGVALIDIGAGITSIAVYRFGIPVGVATVPMGSADITDDIAAAFATRRSHAERLKTFDGAAVATTRDQTDPVIIPPMVDDGSVEPIKVPRAQLVGVIRTRLDMLFGEIAAALSALGFVGPQARRVVLTGGGADLRSIGEYAGTYLRCNVRIGRPRGLAGLPVAQEGPAFAALAGLVLFAGADNGDVWHQPQSSESAAPKRGLTGVIEKLWGSL</sequence>
<dbReference type="GO" id="GO:0032153">
    <property type="term" value="C:cell division site"/>
    <property type="evidence" value="ECO:0007669"/>
    <property type="project" value="UniProtKB-UniRule"/>
</dbReference>
<gene>
    <name evidence="5 8" type="primary">ftsA</name>
    <name evidence="8" type="ORF">CHU93_13340</name>
</gene>
<dbReference type="RefSeq" id="WP_094474658.1">
    <property type="nucleotide sequence ID" value="NZ_NOXT01000121.1"/>
</dbReference>
<evidence type="ECO:0000313" key="8">
    <source>
        <dbReference type="EMBL" id="OYQ25708.1"/>
    </source>
</evidence>
<dbReference type="PANTHER" id="PTHR32432">
    <property type="entry name" value="CELL DIVISION PROTEIN FTSA-RELATED"/>
    <property type="match status" value="1"/>
</dbReference>
<protein>
    <recommendedName>
        <fullName evidence="5 6">Cell division protein FtsA</fullName>
    </recommendedName>
</protein>
<evidence type="ECO:0000256" key="5">
    <source>
        <dbReference type="HAMAP-Rule" id="MF_02033"/>
    </source>
</evidence>
<dbReference type="HAMAP" id="MF_02033">
    <property type="entry name" value="FtsA"/>
    <property type="match status" value="1"/>
</dbReference>
<dbReference type="Pfam" id="PF14450">
    <property type="entry name" value="FtsA"/>
    <property type="match status" value="1"/>
</dbReference>
<dbReference type="GO" id="GO:0043093">
    <property type="term" value="P:FtsZ-dependent cytokinesis"/>
    <property type="evidence" value="ECO:0007669"/>
    <property type="project" value="UniProtKB-UniRule"/>
</dbReference>
<dbReference type="OrthoDB" id="9810567at2"/>
<dbReference type="NCBIfam" id="TIGR01174">
    <property type="entry name" value="ftsA"/>
    <property type="match status" value="1"/>
</dbReference>
<evidence type="ECO:0000259" key="7">
    <source>
        <dbReference type="SMART" id="SM00842"/>
    </source>
</evidence>
<keyword evidence="2 5" id="KW-0132">Cell division</keyword>